<protein>
    <submittedName>
        <fullName evidence="1">Uncharacterized protein</fullName>
    </submittedName>
</protein>
<accession>A0A8S5UJU4</accession>
<sequence length="290" mass="32291">MPGYDVQTAPDNKLLFNSSFPILQAKVLAILGINALHTLPGALHTANFGGEFLEAKNTGFSTIYKFRWRHGLGYVPFMMPIDPSYFGSGSPWYVDEQYIYYINSVPPFYNTTTGERNPINLIFCSPTPVTDDIEYPYIATPLSFAKEHVAYLHDYGIKTSRYGFIEKNKELAFGDAGIDLRLQPQMALGVKTNKEFGNKAGDITYWVPNTLDMTDVTPYGFVQSKIDIGNGNTVMAWSMVANSDQKKWITMDTGSRSYKLTYSADNPAAARALVAVRSPMVSPSSDTIYI</sequence>
<proteinExistence type="predicted"/>
<reference evidence="1" key="1">
    <citation type="journal article" date="2021" name="Proc. Natl. Acad. Sci. U.S.A.">
        <title>A Catalog of Tens of Thousands of Viruses from Human Metagenomes Reveals Hidden Associations with Chronic Diseases.</title>
        <authorList>
            <person name="Tisza M.J."/>
            <person name="Buck C.B."/>
        </authorList>
    </citation>
    <scope>NUCLEOTIDE SEQUENCE</scope>
    <source>
        <strain evidence="1">Ct9A73</strain>
    </source>
</reference>
<dbReference type="EMBL" id="BK016096">
    <property type="protein sequence ID" value="DAF94715.1"/>
    <property type="molecule type" value="Genomic_DNA"/>
</dbReference>
<evidence type="ECO:0000313" key="1">
    <source>
        <dbReference type="EMBL" id="DAF94715.1"/>
    </source>
</evidence>
<organism evidence="1">
    <name type="scientific">Podoviridae sp. ct9A73</name>
    <dbReference type="NCBI Taxonomy" id="2825225"/>
    <lineage>
        <taxon>Viruses</taxon>
        <taxon>Duplodnaviria</taxon>
        <taxon>Heunggongvirae</taxon>
        <taxon>Uroviricota</taxon>
        <taxon>Caudoviricetes</taxon>
    </lineage>
</organism>
<name>A0A8S5UJU4_9CAUD</name>